<evidence type="ECO:0000313" key="1">
    <source>
        <dbReference type="EMBL" id="KAL3311364.1"/>
    </source>
</evidence>
<reference evidence="1 2" key="1">
    <citation type="submission" date="2024-11" db="EMBL/GenBank/DDBJ databases">
        <title>Adaptive evolution of stress response genes in parasites aligns with host niche diversity.</title>
        <authorList>
            <person name="Hahn C."/>
            <person name="Resl P."/>
        </authorList>
    </citation>
    <scope>NUCLEOTIDE SEQUENCE [LARGE SCALE GENOMIC DNA]</scope>
    <source>
        <strain evidence="1">EGGRZ-B1_66</strain>
        <tissue evidence="1">Body</tissue>
    </source>
</reference>
<name>A0ABD2PVS3_9PLAT</name>
<gene>
    <name evidence="1" type="ORF">Ciccas_010055</name>
</gene>
<proteinExistence type="predicted"/>
<dbReference type="AlphaFoldDB" id="A0ABD2PVS3"/>
<protein>
    <submittedName>
        <fullName evidence="1">Uncharacterized protein</fullName>
    </submittedName>
</protein>
<dbReference type="EMBL" id="JBJKFK010002272">
    <property type="protein sequence ID" value="KAL3311364.1"/>
    <property type="molecule type" value="Genomic_DNA"/>
</dbReference>
<comment type="caution">
    <text evidence="1">The sequence shown here is derived from an EMBL/GenBank/DDBJ whole genome shotgun (WGS) entry which is preliminary data.</text>
</comment>
<organism evidence="1 2">
    <name type="scientific">Cichlidogyrus casuarinus</name>
    <dbReference type="NCBI Taxonomy" id="1844966"/>
    <lineage>
        <taxon>Eukaryota</taxon>
        <taxon>Metazoa</taxon>
        <taxon>Spiralia</taxon>
        <taxon>Lophotrochozoa</taxon>
        <taxon>Platyhelminthes</taxon>
        <taxon>Monogenea</taxon>
        <taxon>Monopisthocotylea</taxon>
        <taxon>Dactylogyridea</taxon>
        <taxon>Ancyrocephalidae</taxon>
        <taxon>Cichlidogyrus</taxon>
    </lineage>
</organism>
<dbReference type="Proteomes" id="UP001626550">
    <property type="component" value="Unassembled WGS sequence"/>
</dbReference>
<keyword evidence="2" id="KW-1185">Reference proteome</keyword>
<evidence type="ECO:0000313" key="2">
    <source>
        <dbReference type="Proteomes" id="UP001626550"/>
    </source>
</evidence>
<sequence length="62" mass="6799">MAIEEWSSKNCLGNITLGRKSNPSVRVVQAQMKQVRRTNPGVSCCSTNMLIAAALLHRITTL</sequence>
<accession>A0ABD2PVS3</accession>